<name>A0A7Z0J9B0_9ACTN</name>
<accession>A0A7Z0J9B0</accession>
<evidence type="ECO:0000313" key="1">
    <source>
        <dbReference type="EMBL" id="NYJ33978.1"/>
    </source>
</evidence>
<organism evidence="1 2">
    <name type="scientific">Nocardiopsis aegyptia</name>
    <dbReference type="NCBI Taxonomy" id="220378"/>
    <lineage>
        <taxon>Bacteria</taxon>
        <taxon>Bacillati</taxon>
        <taxon>Actinomycetota</taxon>
        <taxon>Actinomycetes</taxon>
        <taxon>Streptosporangiales</taxon>
        <taxon>Nocardiopsidaceae</taxon>
        <taxon>Nocardiopsis</taxon>
    </lineage>
</organism>
<dbReference type="RefSeq" id="WP_312889183.1">
    <property type="nucleotide sequence ID" value="NZ_JACCFS010000001.1"/>
</dbReference>
<dbReference type="EMBL" id="JACCFS010000001">
    <property type="protein sequence ID" value="NYJ33978.1"/>
    <property type="molecule type" value="Genomic_DNA"/>
</dbReference>
<keyword evidence="2" id="KW-1185">Reference proteome</keyword>
<evidence type="ECO:0008006" key="3">
    <source>
        <dbReference type="Google" id="ProtNLM"/>
    </source>
</evidence>
<dbReference type="AlphaFoldDB" id="A0A7Z0J9B0"/>
<comment type="caution">
    <text evidence="1">The sequence shown here is derived from an EMBL/GenBank/DDBJ whole genome shotgun (WGS) entry which is preliminary data.</text>
</comment>
<evidence type="ECO:0000313" key="2">
    <source>
        <dbReference type="Proteomes" id="UP000572051"/>
    </source>
</evidence>
<gene>
    <name evidence="1" type="ORF">HNR10_001859</name>
</gene>
<protein>
    <recommendedName>
        <fullName evidence="3">PRC-barrel domain-containing protein</fullName>
    </recommendedName>
</protein>
<reference evidence="1 2" key="1">
    <citation type="submission" date="2020-07" db="EMBL/GenBank/DDBJ databases">
        <title>Sequencing the genomes of 1000 actinobacteria strains.</title>
        <authorList>
            <person name="Klenk H.-P."/>
        </authorList>
    </citation>
    <scope>NUCLEOTIDE SEQUENCE [LARGE SCALE GENOMIC DNA]</scope>
    <source>
        <strain evidence="1 2">DSM 44442</strain>
    </source>
</reference>
<proteinExistence type="predicted"/>
<dbReference type="Proteomes" id="UP000572051">
    <property type="component" value="Unassembled WGS sequence"/>
</dbReference>
<sequence>MEEISFRVGFVVLDRQILDRDGRPAGKVDDVELTWEEGGGPPVMSALLTDSAALGPRISGRAGRIWRSAMRRLRPSVPEPARIAVEDVTAFSPSARLSTAAPEQVGLVEEWLRDHLIGRIPGARRGDDAGE</sequence>